<dbReference type="PANTHER" id="PTHR45631">
    <property type="entry name" value="OS07G0107800 PROTEIN-RELATED"/>
    <property type="match status" value="1"/>
</dbReference>
<keyword evidence="17" id="KW-1185">Reference proteome</keyword>
<feature type="transmembrane region" description="Helical" evidence="13">
    <location>
        <begin position="408"/>
        <end position="429"/>
    </location>
</feature>
<evidence type="ECO:0000256" key="3">
    <source>
        <dbReference type="ARBA" id="ARBA00022679"/>
    </source>
</evidence>
<dbReference type="FunFam" id="2.60.120.430:FF:000001">
    <property type="entry name" value="Receptor-like protein kinase FERONIA"/>
    <property type="match status" value="1"/>
</dbReference>
<evidence type="ECO:0000256" key="14">
    <source>
        <dbReference type="SAM" id="SignalP"/>
    </source>
</evidence>
<feature type="signal peptide" evidence="14">
    <location>
        <begin position="1"/>
        <end position="22"/>
    </location>
</feature>
<dbReference type="SUPFAM" id="SSF56112">
    <property type="entry name" value="Protein kinase-like (PK-like)"/>
    <property type="match status" value="1"/>
</dbReference>
<dbReference type="Gramene" id="KVI06436">
    <property type="protein sequence ID" value="KVI06436"/>
    <property type="gene ID" value="Ccrd_015230"/>
</dbReference>
<dbReference type="PROSITE" id="PS00107">
    <property type="entry name" value="PROTEIN_KINASE_ATP"/>
    <property type="match status" value="1"/>
</dbReference>
<dbReference type="PROSITE" id="PS00108">
    <property type="entry name" value="PROTEIN_KINASE_ST"/>
    <property type="match status" value="1"/>
</dbReference>
<dbReference type="AlphaFoldDB" id="A0A118K3S4"/>
<dbReference type="SMART" id="SM00220">
    <property type="entry name" value="S_TKc"/>
    <property type="match status" value="1"/>
</dbReference>
<dbReference type="InterPro" id="IPR017441">
    <property type="entry name" value="Protein_kinase_ATP_BS"/>
</dbReference>
<accession>A0A118K3S4</accession>
<evidence type="ECO:0000256" key="4">
    <source>
        <dbReference type="ARBA" id="ARBA00022692"/>
    </source>
</evidence>
<dbReference type="Pfam" id="PF07714">
    <property type="entry name" value="PK_Tyr_Ser-Thr"/>
    <property type="match status" value="1"/>
</dbReference>
<comment type="caution">
    <text evidence="16">The sequence shown here is derived from an EMBL/GenBank/DDBJ whole genome shotgun (WGS) entry which is preliminary data.</text>
</comment>
<dbReference type="InterPro" id="IPR000719">
    <property type="entry name" value="Prot_kinase_dom"/>
</dbReference>
<gene>
    <name evidence="16" type="ORF">Ccrd_015230</name>
</gene>
<dbReference type="FunFam" id="2.60.120.430:FF:000005">
    <property type="entry name" value="Putative receptor-like protein kinase"/>
    <property type="match status" value="1"/>
</dbReference>
<feature type="binding site" evidence="12">
    <location>
        <position position="525"/>
    </location>
    <ligand>
        <name>ATP</name>
        <dbReference type="ChEBI" id="CHEBI:30616"/>
    </ligand>
</feature>
<dbReference type="Gene3D" id="1.10.510.10">
    <property type="entry name" value="Transferase(Phosphotransferase) domain 1"/>
    <property type="match status" value="1"/>
</dbReference>
<keyword evidence="4 13" id="KW-0812">Transmembrane</keyword>
<dbReference type="InterPro" id="IPR011009">
    <property type="entry name" value="Kinase-like_dom_sf"/>
</dbReference>
<keyword evidence="8 12" id="KW-0067">ATP-binding</keyword>
<evidence type="ECO:0000256" key="9">
    <source>
        <dbReference type="ARBA" id="ARBA00022989"/>
    </source>
</evidence>
<dbReference type="OMA" id="HRKGELN"/>
<evidence type="ECO:0000256" key="10">
    <source>
        <dbReference type="ARBA" id="ARBA00023136"/>
    </source>
</evidence>
<comment type="subcellular location">
    <subcellularLocation>
        <location evidence="1">Membrane</location>
        <topology evidence="1">Single-pass membrane protein</topology>
    </subcellularLocation>
</comment>
<evidence type="ECO:0000256" key="6">
    <source>
        <dbReference type="ARBA" id="ARBA00022741"/>
    </source>
</evidence>
<dbReference type="GO" id="GO:0004674">
    <property type="term" value="F:protein serine/threonine kinase activity"/>
    <property type="evidence" value="ECO:0007669"/>
    <property type="project" value="UniProtKB-KW"/>
</dbReference>
<evidence type="ECO:0000256" key="8">
    <source>
        <dbReference type="ARBA" id="ARBA00022840"/>
    </source>
</evidence>
<evidence type="ECO:0000256" key="7">
    <source>
        <dbReference type="ARBA" id="ARBA00022777"/>
    </source>
</evidence>
<evidence type="ECO:0000256" key="12">
    <source>
        <dbReference type="PROSITE-ProRule" id="PRU10141"/>
    </source>
</evidence>
<dbReference type="Pfam" id="PF12819">
    <property type="entry name" value="Malectin_like"/>
    <property type="match status" value="1"/>
</dbReference>
<keyword evidence="2" id="KW-0723">Serine/threonine-protein kinase</keyword>
<dbReference type="CDD" id="cd14066">
    <property type="entry name" value="STKc_IRAK"/>
    <property type="match status" value="1"/>
</dbReference>
<dbReference type="InterPro" id="IPR008271">
    <property type="entry name" value="Ser/Thr_kinase_AS"/>
</dbReference>
<evidence type="ECO:0000256" key="11">
    <source>
        <dbReference type="ARBA" id="ARBA00023180"/>
    </source>
</evidence>
<evidence type="ECO:0000256" key="2">
    <source>
        <dbReference type="ARBA" id="ARBA00022527"/>
    </source>
</evidence>
<evidence type="ECO:0000256" key="1">
    <source>
        <dbReference type="ARBA" id="ARBA00004167"/>
    </source>
</evidence>
<dbReference type="OrthoDB" id="264917at2759"/>
<dbReference type="PANTHER" id="PTHR45631:SF68">
    <property type="entry name" value="REPEAT FAMILY PROTEIN, PUTATIVE, EXPRESSED-RELATED"/>
    <property type="match status" value="1"/>
</dbReference>
<dbReference type="GO" id="GO:0016020">
    <property type="term" value="C:membrane"/>
    <property type="evidence" value="ECO:0007669"/>
    <property type="project" value="UniProtKB-SubCell"/>
</dbReference>
<keyword evidence="5 14" id="KW-0732">Signal</keyword>
<reference evidence="16 17" key="1">
    <citation type="journal article" date="2016" name="Sci. Rep.">
        <title>The genome sequence of the outbreeding globe artichoke constructed de novo incorporating a phase-aware low-pass sequencing strategy of F1 progeny.</title>
        <authorList>
            <person name="Scaglione D."/>
            <person name="Reyes-Chin-Wo S."/>
            <person name="Acquadro A."/>
            <person name="Froenicke L."/>
            <person name="Portis E."/>
            <person name="Beitel C."/>
            <person name="Tirone M."/>
            <person name="Mauro R."/>
            <person name="Lo Monaco A."/>
            <person name="Mauromicale G."/>
            <person name="Faccioli P."/>
            <person name="Cattivelli L."/>
            <person name="Rieseberg L."/>
            <person name="Michelmore R."/>
            <person name="Lanteri S."/>
        </authorList>
    </citation>
    <scope>NUCLEOTIDE SEQUENCE [LARGE SCALE GENOMIC DNA]</scope>
    <source>
        <strain evidence="16">2C</strain>
    </source>
</reference>
<evidence type="ECO:0000256" key="13">
    <source>
        <dbReference type="SAM" id="Phobius"/>
    </source>
</evidence>
<dbReference type="FunFam" id="3.30.200.20:FF:000039">
    <property type="entry name" value="receptor-like protein kinase FERONIA"/>
    <property type="match status" value="1"/>
</dbReference>
<feature type="domain" description="Protein kinase" evidence="15">
    <location>
        <begin position="497"/>
        <end position="771"/>
    </location>
</feature>
<evidence type="ECO:0000313" key="16">
    <source>
        <dbReference type="EMBL" id="KVI06436.1"/>
    </source>
</evidence>
<evidence type="ECO:0000313" key="17">
    <source>
        <dbReference type="Proteomes" id="UP000243975"/>
    </source>
</evidence>
<sequence length="836" mass="92029">MGGSKLSFTVLCIMFYSLSTNARFTPPENYLIDCGSPENTILDDGRTFKSDPQSVSFLSTDENIFATSISAPPLYRTARIFNTESVYKFLVFQPGRHFLRLYFFPLHHPSYNLTTAVFTVKTDGLVLLHDFSATNNSDSHFKEYLINVTSDYFSLVFSPLKKSFAFINAIEFVSAPNELVSDSATTVSPAGVFNGVSGYDFQVLHRVNVGGPTISPKNDTLSRTWMSDSDEYMMFPKGEKVVSVDPSTINYPDGGATSLIAPNQLYSSAASMADSGVSNSNFNLTWEMKVDPGFNYLIRLHFCDIVSSGLNTLYFNVYINGFIGVSELDLSSLTSDLAIVYYKDFMINALAISNGLIRVQVGPSDLETSAPNAILNGLEIMKMKNTAGSLDGLFSSGSNSRGSRTTTIAEATGVAIGVIMLLVLVVSLIRRKNRARDWDEGGNSFTSWFLPLNASYCSSLLSSKSKNKNGYSSVFPSKIGLGRSFAFSELRDATKNFDESEVIGVGGFGKVYIGEIEKGTKLAIKRGNPRSSQGINEFQTEIQLLSKLRHRHLVSLIGYCDENTEMILVYEFMANGPLRDHLYGSTLPSLTWRQRLEISIGAARGLHYLHTGGSSQGIIHRDVKTTNILLDENLVAKVSDFGLSKTGPALDQTHVSTAVKGSFGYLDPEYFRRQQLTEKSDVYSFGVVLFEILCARPALDPALPREQVNLAEWAMQKQRKGGIEMIVDPKIVKTISSESLIKYVEAAEKCIAEYGVDRPSMGDVLWNLEFALQLQDASSQLDPPQEKEDGTCNVKKMKLIGSEESKNSDVSIVISDDSGVVMGSPLFSKIQDFEGR</sequence>
<organism evidence="16 17">
    <name type="scientific">Cynara cardunculus var. scolymus</name>
    <name type="common">Globe artichoke</name>
    <name type="synonym">Cynara scolymus</name>
    <dbReference type="NCBI Taxonomy" id="59895"/>
    <lineage>
        <taxon>Eukaryota</taxon>
        <taxon>Viridiplantae</taxon>
        <taxon>Streptophyta</taxon>
        <taxon>Embryophyta</taxon>
        <taxon>Tracheophyta</taxon>
        <taxon>Spermatophyta</taxon>
        <taxon>Magnoliopsida</taxon>
        <taxon>eudicotyledons</taxon>
        <taxon>Gunneridae</taxon>
        <taxon>Pentapetalae</taxon>
        <taxon>asterids</taxon>
        <taxon>campanulids</taxon>
        <taxon>Asterales</taxon>
        <taxon>Asteraceae</taxon>
        <taxon>Carduoideae</taxon>
        <taxon>Cardueae</taxon>
        <taxon>Carduinae</taxon>
        <taxon>Cynara</taxon>
    </lineage>
</organism>
<dbReference type="GO" id="GO:0005524">
    <property type="term" value="F:ATP binding"/>
    <property type="evidence" value="ECO:0007669"/>
    <property type="project" value="UniProtKB-UniRule"/>
</dbReference>
<keyword evidence="7" id="KW-0418">Kinase</keyword>
<dbReference type="InterPro" id="IPR001245">
    <property type="entry name" value="Ser-Thr/Tyr_kinase_cat_dom"/>
</dbReference>
<evidence type="ECO:0000259" key="15">
    <source>
        <dbReference type="PROSITE" id="PS50011"/>
    </source>
</evidence>
<dbReference type="Gene3D" id="3.30.200.20">
    <property type="entry name" value="Phosphorylase Kinase, domain 1"/>
    <property type="match status" value="1"/>
</dbReference>
<keyword evidence="10 13" id="KW-0472">Membrane</keyword>
<keyword evidence="3" id="KW-0808">Transferase</keyword>
<dbReference type="Gene3D" id="2.60.120.430">
    <property type="entry name" value="Galactose-binding lectin"/>
    <property type="match status" value="2"/>
</dbReference>
<proteinExistence type="predicted"/>
<name>A0A118K3S4_CYNCS</name>
<keyword evidence="6 12" id="KW-0547">Nucleotide-binding</keyword>
<keyword evidence="11" id="KW-0325">Glycoprotein</keyword>
<keyword evidence="9 13" id="KW-1133">Transmembrane helix</keyword>
<evidence type="ECO:0000256" key="5">
    <source>
        <dbReference type="ARBA" id="ARBA00022729"/>
    </source>
</evidence>
<dbReference type="EMBL" id="LEKV01001830">
    <property type="protein sequence ID" value="KVI06436.1"/>
    <property type="molecule type" value="Genomic_DNA"/>
</dbReference>
<protein>
    <submittedName>
        <fullName evidence="16">Concanavalin A-like lectin/glucanase, subgroup</fullName>
    </submittedName>
</protein>
<dbReference type="PROSITE" id="PS50011">
    <property type="entry name" value="PROTEIN_KINASE_DOM"/>
    <property type="match status" value="1"/>
</dbReference>
<dbReference type="FunFam" id="1.10.510.10:FF:000058">
    <property type="entry name" value="Receptor-like protein kinase FERONIA"/>
    <property type="match status" value="1"/>
</dbReference>
<dbReference type="InterPro" id="IPR024788">
    <property type="entry name" value="Malectin-like_Carb-bd_dom"/>
</dbReference>
<dbReference type="Proteomes" id="UP000243975">
    <property type="component" value="Unassembled WGS sequence"/>
</dbReference>
<feature type="chain" id="PRO_5007159945" evidence="14">
    <location>
        <begin position="23"/>
        <end position="836"/>
    </location>
</feature>